<dbReference type="Proteomes" id="UP000023152">
    <property type="component" value="Unassembled WGS sequence"/>
</dbReference>
<accession>X6MAK7</accession>
<dbReference type="OrthoDB" id="2121828at2759"/>
<keyword evidence="5" id="KW-1185">Reference proteome</keyword>
<feature type="transmembrane region" description="Helical" evidence="2">
    <location>
        <begin position="302"/>
        <end position="327"/>
    </location>
</feature>
<keyword evidence="2" id="KW-0472">Membrane</keyword>
<gene>
    <name evidence="4" type="ORF">RFI_27303</name>
</gene>
<dbReference type="InterPro" id="IPR002355">
    <property type="entry name" value="Cu_oxidase_Cu_BS"/>
</dbReference>
<dbReference type="GO" id="GO:0016491">
    <property type="term" value="F:oxidoreductase activity"/>
    <property type="evidence" value="ECO:0007669"/>
    <property type="project" value="InterPro"/>
</dbReference>
<dbReference type="GO" id="GO:0005507">
    <property type="term" value="F:copper ion binding"/>
    <property type="evidence" value="ECO:0007669"/>
    <property type="project" value="InterPro"/>
</dbReference>
<dbReference type="SUPFAM" id="SSF49503">
    <property type="entry name" value="Cupredoxins"/>
    <property type="match status" value="1"/>
</dbReference>
<sequence>RDHPYQYVYYLTTGGRTEILVKCNASGTYDVKVVDRHWNSTMNNYLLDCLPTYAVNTTLFTINVNSSIAQGSSLDPKTLTFPPKTGYIENIVNGDNTACAKYNATKLFNETDPHYLGWIANPDPFGDRNCSKLNFKLNNSQATIKGRLFGMNGQYFRHDISLATLEFNKTYEMDIRFSLHPFHHHINPFQLTEDLAYGFLGQNGEWRDTITTCNATKVRVRTADFKGKVLMHCHYLPHEDRGLMGYYNISDSCTKSDNFLPITPVGSEVCGGVNTENLCVSYPPTLSPTHLSGSLMVSSLSAIMFALFMLFGAQLFFLCICHVKLLCDSLRFESRLVKSYLQNATCSIIDGLLFCLYKILLFFFLISKIDKIIFENFFQA</sequence>
<keyword evidence="2" id="KW-0812">Transmembrane</keyword>
<feature type="transmembrane region" description="Helical" evidence="2">
    <location>
        <begin position="348"/>
        <end position="366"/>
    </location>
</feature>
<evidence type="ECO:0000313" key="5">
    <source>
        <dbReference type="Proteomes" id="UP000023152"/>
    </source>
</evidence>
<evidence type="ECO:0000259" key="3">
    <source>
        <dbReference type="Pfam" id="PF07731"/>
    </source>
</evidence>
<organism evidence="4 5">
    <name type="scientific">Reticulomyxa filosa</name>
    <dbReference type="NCBI Taxonomy" id="46433"/>
    <lineage>
        <taxon>Eukaryota</taxon>
        <taxon>Sar</taxon>
        <taxon>Rhizaria</taxon>
        <taxon>Retaria</taxon>
        <taxon>Foraminifera</taxon>
        <taxon>Monothalamids</taxon>
        <taxon>Reticulomyxidae</taxon>
        <taxon>Reticulomyxa</taxon>
    </lineage>
</organism>
<name>X6MAK7_RETFI</name>
<dbReference type="Pfam" id="PF07731">
    <property type="entry name" value="Cu-oxidase_2"/>
    <property type="match status" value="1"/>
</dbReference>
<protein>
    <recommendedName>
        <fullName evidence="3">Plastocyanin-like domain-containing protein</fullName>
    </recommendedName>
</protein>
<dbReference type="InterPro" id="IPR008972">
    <property type="entry name" value="Cupredoxin"/>
</dbReference>
<evidence type="ECO:0000256" key="1">
    <source>
        <dbReference type="ARBA" id="ARBA00022723"/>
    </source>
</evidence>
<dbReference type="EMBL" id="ASPP01023679">
    <property type="protein sequence ID" value="ETO10075.1"/>
    <property type="molecule type" value="Genomic_DNA"/>
</dbReference>
<dbReference type="PROSITE" id="PS00080">
    <property type="entry name" value="MULTICOPPER_OXIDASE2"/>
    <property type="match status" value="1"/>
</dbReference>
<reference evidence="4 5" key="1">
    <citation type="journal article" date="2013" name="Curr. Biol.">
        <title>The Genome of the Foraminiferan Reticulomyxa filosa.</title>
        <authorList>
            <person name="Glockner G."/>
            <person name="Hulsmann N."/>
            <person name="Schleicher M."/>
            <person name="Noegel A.A."/>
            <person name="Eichinger L."/>
            <person name="Gallinger C."/>
            <person name="Pawlowski J."/>
            <person name="Sierra R."/>
            <person name="Euteneuer U."/>
            <person name="Pillet L."/>
            <person name="Moustafa A."/>
            <person name="Platzer M."/>
            <person name="Groth M."/>
            <person name="Szafranski K."/>
            <person name="Schliwa M."/>
        </authorList>
    </citation>
    <scope>NUCLEOTIDE SEQUENCE [LARGE SCALE GENOMIC DNA]</scope>
</reference>
<dbReference type="Gene3D" id="2.60.40.420">
    <property type="entry name" value="Cupredoxins - blue copper proteins"/>
    <property type="match status" value="1"/>
</dbReference>
<keyword evidence="2" id="KW-1133">Transmembrane helix</keyword>
<proteinExistence type="predicted"/>
<comment type="caution">
    <text evidence="4">The sequence shown here is derived from an EMBL/GenBank/DDBJ whole genome shotgun (WGS) entry which is preliminary data.</text>
</comment>
<evidence type="ECO:0000313" key="4">
    <source>
        <dbReference type="EMBL" id="ETO10075.1"/>
    </source>
</evidence>
<evidence type="ECO:0000256" key="2">
    <source>
        <dbReference type="SAM" id="Phobius"/>
    </source>
</evidence>
<feature type="non-terminal residue" evidence="4">
    <location>
        <position position="1"/>
    </location>
</feature>
<dbReference type="AlphaFoldDB" id="X6MAK7"/>
<keyword evidence="1" id="KW-0479">Metal-binding</keyword>
<dbReference type="InterPro" id="IPR011706">
    <property type="entry name" value="Cu-oxidase_C"/>
</dbReference>
<feature type="domain" description="Plastocyanin-like" evidence="3">
    <location>
        <begin position="144"/>
        <end position="249"/>
    </location>
</feature>